<reference evidence="1 2" key="1">
    <citation type="submission" date="2024-08" db="EMBL/GenBank/DDBJ databases">
        <title>The draft genome of Apodemus speciosus.</title>
        <authorList>
            <person name="Nabeshima K."/>
            <person name="Suzuki S."/>
            <person name="Onuma M."/>
        </authorList>
    </citation>
    <scope>NUCLEOTIDE SEQUENCE [LARGE SCALE GENOMIC DNA]</scope>
    <source>
        <strain evidence="1">IB14-021</strain>
    </source>
</reference>
<accession>A0ABQ0FSB7</accession>
<organism evidence="1 2">
    <name type="scientific">Apodemus speciosus</name>
    <name type="common">Large Japanese field mouse</name>
    <dbReference type="NCBI Taxonomy" id="105296"/>
    <lineage>
        <taxon>Eukaryota</taxon>
        <taxon>Metazoa</taxon>
        <taxon>Chordata</taxon>
        <taxon>Craniata</taxon>
        <taxon>Vertebrata</taxon>
        <taxon>Euteleostomi</taxon>
        <taxon>Mammalia</taxon>
        <taxon>Eutheria</taxon>
        <taxon>Euarchontoglires</taxon>
        <taxon>Glires</taxon>
        <taxon>Rodentia</taxon>
        <taxon>Myomorpha</taxon>
        <taxon>Muroidea</taxon>
        <taxon>Muridae</taxon>
        <taxon>Murinae</taxon>
        <taxon>Apodemus</taxon>
    </lineage>
</organism>
<comment type="caution">
    <text evidence="1">The sequence shown here is derived from an EMBL/GenBank/DDBJ whole genome shotgun (WGS) entry which is preliminary data.</text>
</comment>
<evidence type="ECO:0000313" key="1">
    <source>
        <dbReference type="EMBL" id="GAB1302137.1"/>
    </source>
</evidence>
<sequence length="42" mass="4826">MWLSESAQWLIMTIKPQKCLKEVRKVAQMNGMENSGDTLTVE</sequence>
<dbReference type="Proteomes" id="UP001623349">
    <property type="component" value="Unassembled WGS sequence"/>
</dbReference>
<gene>
    <name evidence="1" type="ORF">APTSU1_001737500</name>
</gene>
<name>A0ABQ0FSB7_APOSI</name>
<protein>
    <submittedName>
        <fullName evidence="1">Solute carrier family 22, member 30</fullName>
    </submittedName>
</protein>
<evidence type="ECO:0000313" key="2">
    <source>
        <dbReference type="Proteomes" id="UP001623349"/>
    </source>
</evidence>
<dbReference type="EMBL" id="BAAFST010000019">
    <property type="protein sequence ID" value="GAB1302137.1"/>
    <property type="molecule type" value="Genomic_DNA"/>
</dbReference>
<keyword evidence="2" id="KW-1185">Reference proteome</keyword>
<proteinExistence type="predicted"/>